<keyword evidence="5 10" id="KW-0460">Magnesium</keyword>
<dbReference type="InterPro" id="IPR042211">
    <property type="entry name" value="CRISPR-assoc_Cas1_N"/>
</dbReference>
<dbReference type="GO" id="GO:0004519">
    <property type="term" value="F:endonuclease activity"/>
    <property type="evidence" value="ECO:0007669"/>
    <property type="project" value="UniProtKB-KW"/>
</dbReference>
<comment type="caution">
    <text evidence="11">The sequence shown here is derived from an EMBL/GenBank/DDBJ whole genome shotgun (WGS) entry which is preliminary data.</text>
</comment>
<evidence type="ECO:0000256" key="2">
    <source>
        <dbReference type="ARBA" id="ARBA00022723"/>
    </source>
</evidence>
<comment type="function">
    <text evidence="10">CRISPR (clustered regularly interspaced short palindromic repeat), is an adaptive immune system that provides protection against mobile genetic elements (viruses, transposable elements and conjugative plasmids). CRISPR clusters contain spacers, sequences complementary to antecedent mobile elements, and target invading nucleic acids. CRISPR clusters are transcribed and processed into CRISPR RNA (crRNA). Acts as a dsDNA endonuclease. Involved in the integration of spacer DNA into the CRISPR cassette.</text>
</comment>
<accession>A0ABW2IJ76</accession>
<evidence type="ECO:0000256" key="8">
    <source>
        <dbReference type="ARBA" id="ARBA00023211"/>
    </source>
</evidence>
<dbReference type="InterPro" id="IPR002729">
    <property type="entry name" value="CRISPR-assoc_Cas1"/>
</dbReference>
<dbReference type="HAMAP" id="MF_01470">
    <property type="entry name" value="Cas1"/>
    <property type="match status" value="1"/>
</dbReference>
<organism evidence="11 12">
    <name type="scientific">Hirschia litorea</name>
    <dbReference type="NCBI Taxonomy" id="1199156"/>
    <lineage>
        <taxon>Bacteria</taxon>
        <taxon>Pseudomonadati</taxon>
        <taxon>Pseudomonadota</taxon>
        <taxon>Alphaproteobacteria</taxon>
        <taxon>Hyphomonadales</taxon>
        <taxon>Hyphomonadaceae</taxon>
        <taxon>Hirschia</taxon>
    </lineage>
</organism>
<dbReference type="RefSeq" id="WP_382166381.1">
    <property type="nucleotide sequence ID" value="NZ_JBHTBR010000002.1"/>
</dbReference>
<evidence type="ECO:0000256" key="3">
    <source>
        <dbReference type="ARBA" id="ARBA00022759"/>
    </source>
</evidence>
<comment type="similarity">
    <text evidence="10">Belongs to the CRISPR-associated endonuclease Cas1 family.</text>
</comment>
<evidence type="ECO:0000313" key="12">
    <source>
        <dbReference type="Proteomes" id="UP001596492"/>
    </source>
</evidence>
<keyword evidence="3 10" id="KW-0255">Endonuclease</keyword>
<gene>
    <name evidence="10 11" type="primary">cas1</name>
    <name evidence="11" type="ORF">ACFQS8_06135</name>
</gene>
<feature type="binding site" evidence="10">
    <location>
        <position position="314"/>
    </location>
    <ligand>
        <name>Mn(2+)</name>
        <dbReference type="ChEBI" id="CHEBI:29035"/>
    </ligand>
</feature>
<dbReference type="EC" id="3.1.-.-" evidence="10"/>
<feature type="binding site" evidence="10">
    <location>
        <position position="294"/>
    </location>
    <ligand>
        <name>Mn(2+)</name>
        <dbReference type="ChEBI" id="CHEBI:29035"/>
    </ligand>
</feature>
<dbReference type="EMBL" id="JBHTBR010000002">
    <property type="protein sequence ID" value="MFC7291188.1"/>
    <property type="molecule type" value="Genomic_DNA"/>
</dbReference>
<dbReference type="Gene3D" id="1.20.120.920">
    <property type="entry name" value="CRISPR-associated endonuclease Cas1, C-terminal domain"/>
    <property type="match status" value="1"/>
</dbReference>
<dbReference type="Pfam" id="PF01867">
    <property type="entry name" value="Cas_Cas1"/>
    <property type="match status" value="1"/>
</dbReference>
<comment type="subunit">
    <text evidence="9 10">Homodimer, forms a heterotetramer with a Cas2 homodimer.</text>
</comment>
<keyword evidence="12" id="KW-1185">Reference proteome</keyword>
<evidence type="ECO:0000313" key="11">
    <source>
        <dbReference type="EMBL" id="MFC7291188.1"/>
    </source>
</evidence>
<keyword evidence="4 10" id="KW-0378">Hydrolase</keyword>
<keyword evidence="7 10" id="KW-0238">DNA-binding</keyword>
<keyword evidence="1 10" id="KW-0540">Nuclease</keyword>
<evidence type="ECO:0000256" key="4">
    <source>
        <dbReference type="ARBA" id="ARBA00022801"/>
    </source>
</evidence>
<reference evidence="12" key="1">
    <citation type="journal article" date="2019" name="Int. J. Syst. Evol. Microbiol.">
        <title>The Global Catalogue of Microorganisms (GCM) 10K type strain sequencing project: providing services to taxonomists for standard genome sequencing and annotation.</title>
        <authorList>
            <consortium name="The Broad Institute Genomics Platform"/>
            <consortium name="The Broad Institute Genome Sequencing Center for Infectious Disease"/>
            <person name="Wu L."/>
            <person name="Ma J."/>
        </authorList>
    </citation>
    <scope>NUCLEOTIDE SEQUENCE [LARGE SCALE GENOMIC DNA]</scope>
    <source>
        <strain evidence="12">CCUG 51308</strain>
    </source>
</reference>
<keyword evidence="6 10" id="KW-0051">Antiviral defense</keyword>
<evidence type="ECO:0000256" key="10">
    <source>
        <dbReference type="HAMAP-Rule" id="MF_01470"/>
    </source>
</evidence>
<dbReference type="Proteomes" id="UP001596492">
    <property type="component" value="Unassembled WGS sequence"/>
</dbReference>
<proteinExistence type="inferred from homology"/>
<keyword evidence="8 10" id="KW-0464">Manganese</keyword>
<dbReference type="InterPro" id="IPR042206">
    <property type="entry name" value="CRISPR-assoc_Cas1_C"/>
</dbReference>
<dbReference type="Gene3D" id="3.100.10.20">
    <property type="entry name" value="CRISPR-associated endonuclease Cas1, N-terminal domain"/>
    <property type="match status" value="1"/>
</dbReference>
<keyword evidence="2 10" id="KW-0479">Metal-binding</keyword>
<dbReference type="PANTHER" id="PTHR34353">
    <property type="entry name" value="CRISPR-ASSOCIATED ENDONUCLEASE CAS1 1"/>
    <property type="match status" value="1"/>
</dbReference>
<dbReference type="CDD" id="cd09634">
    <property type="entry name" value="Cas1_I-II-III"/>
    <property type="match status" value="1"/>
</dbReference>
<sequence length="364" mass="41783">MNKLDLNTDNISHEWPNRCNYWLDKYQSFLPIRKRRERENQPLILTGHGLSLKVDKARLIVKDGNTHYPNKNRELSYFKGELDRPKRIIILDGHGTITLDALDWLTEQNIPLIRIKWNGQFFSLITSGGLSADPEKFEWQLAARKDEAKQISFALPLMIDKLNNAVETLESHLPTSKARDSALRKIPAFVEQLKTGTHSQLKELTSIEAQAASAYFRAWQSIDLKWKSTKQYPIPDDWLVFKSRTSLFREGKAENVFATHPVNAMLNYVYTMLLGQMQLQAIATGFDPMLGIIHTRSRGRTGPPRPSFALDIMEPMRPVVDRVVLKLVQEETFTGADFDIQSDGVCRLNPELVRRLAQLINWSI</sequence>
<evidence type="ECO:0000256" key="7">
    <source>
        <dbReference type="ARBA" id="ARBA00023125"/>
    </source>
</evidence>
<dbReference type="InterPro" id="IPR050646">
    <property type="entry name" value="Cas1"/>
</dbReference>
<dbReference type="NCBIfam" id="TIGR00287">
    <property type="entry name" value="cas1"/>
    <property type="match status" value="1"/>
</dbReference>
<name>A0ABW2IJ76_9PROT</name>
<feature type="binding site" evidence="10">
    <location>
        <position position="208"/>
    </location>
    <ligand>
        <name>Mn(2+)</name>
        <dbReference type="ChEBI" id="CHEBI:29035"/>
    </ligand>
</feature>
<comment type="cofactor">
    <cofactor evidence="10">
        <name>Mg(2+)</name>
        <dbReference type="ChEBI" id="CHEBI:18420"/>
    </cofactor>
    <cofactor evidence="10">
        <name>Mn(2+)</name>
        <dbReference type="ChEBI" id="CHEBI:29035"/>
    </cofactor>
</comment>
<evidence type="ECO:0000256" key="5">
    <source>
        <dbReference type="ARBA" id="ARBA00022842"/>
    </source>
</evidence>
<dbReference type="PANTHER" id="PTHR34353:SF2">
    <property type="entry name" value="CRISPR-ASSOCIATED ENDONUCLEASE CAS1 1"/>
    <property type="match status" value="1"/>
</dbReference>
<evidence type="ECO:0000256" key="1">
    <source>
        <dbReference type="ARBA" id="ARBA00022722"/>
    </source>
</evidence>
<protein>
    <recommendedName>
        <fullName evidence="10">CRISPR-associated endonuclease Cas1</fullName>
        <ecNumber evidence="10">3.1.-.-</ecNumber>
    </recommendedName>
</protein>
<evidence type="ECO:0000256" key="6">
    <source>
        <dbReference type="ARBA" id="ARBA00023118"/>
    </source>
</evidence>
<evidence type="ECO:0000256" key="9">
    <source>
        <dbReference type="ARBA" id="ARBA00038592"/>
    </source>
</evidence>